<dbReference type="InterPro" id="IPR035903">
    <property type="entry name" value="HesB-like_dom_sf"/>
</dbReference>
<evidence type="ECO:0000259" key="2">
    <source>
        <dbReference type="Pfam" id="PF01521"/>
    </source>
</evidence>
<organism evidence="3 4">
    <name type="scientific">Corallococcus carmarthensis</name>
    <dbReference type="NCBI Taxonomy" id="2316728"/>
    <lineage>
        <taxon>Bacteria</taxon>
        <taxon>Pseudomonadati</taxon>
        <taxon>Myxococcota</taxon>
        <taxon>Myxococcia</taxon>
        <taxon>Myxococcales</taxon>
        <taxon>Cystobacterineae</taxon>
        <taxon>Myxococcaceae</taxon>
        <taxon>Corallococcus</taxon>
    </lineage>
</organism>
<dbReference type="InterPro" id="IPR016092">
    <property type="entry name" value="ATAP"/>
</dbReference>
<protein>
    <submittedName>
        <fullName evidence="3">Iron-sulfur cluster assembly accessory protein</fullName>
    </submittedName>
</protein>
<dbReference type="GO" id="GO:0051537">
    <property type="term" value="F:2 iron, 2 sulfur cluster binding"/>
    <property type="evidence" value="ECO:0007669"/>
    <property type="project" value="TreeGrafter"/>
</dbReference>
<accession>A0A3A8JX37</accession>
<dbReference type="Gene3D" id="2.60.300.12">
    <property type="entry name" value="HesB-like domain"/>
    <property type="match status" value="1"/>
</dbReference>
<dbReference type="Proteomes" id="UP000268313">
    <property type="component" value="Unassembled WGS sequence"/>
</dbReference>
<dbReference type="GO" id="GO:0005737">
    <property type="term" value="C:cytoplasm"/>
    <property type="evidence" value="ECO:0007669"/>
    <property type="project" value="TreeGrafter"/>
</dbReference>
<proteinExistence type="inferred from homology"/>
<dbReference type="InterPro" id="IPR000361">
    <property type="entry name" value="ATAP_core_dom"/>
</dbReference>
<dbReference type="OrthoDB" id="9801228at2"/>
<dbReference type="InterPro" id="IPR017870">
    <property type="entry name" value="FeS_cluster_insertion_CS"/>
</dbReference>
<feature type="domain" description="Core" evidence="2">
    <location>
        <begin position="24"/>
        <end position="122"/>
    </location>
</feature>
<comment type="caution">
    <text evidence="3">The sequence shown here is derived from an EMBL/GenBank/DDBJ whole genome shotgun (WGS) entry which is preliminary data.</text>
</comment>
<reference evidence="4" key="1">
    <citation type="submission" date="2018-09" db="EMBL/GenBank/DDBJ databases">
        <authorList>
            <person name="Livingstone P.G."/>
            <person name="Whitworth D.E."/>
        </authorList>
    </citation>
    <scope>NUCLEOTIDE SEQUENCE [LARGE SCALE GENOMIC DNA]</scope>
    <source>
        <strain evidence="4">CA043D</strain>
    </source>
</reference>
<dbReference type="InterPro" id="IPR050322">
    <property type="entry name" value="Fe-S_cluster_asmbl/transfer"/>
</dbReference>
<dbReference type="NCBIfam" id="TIGR00049">
    <property type="entry name" value="iron-sulfur cluster assembly accessory protein"/>
    <property type="match status" value="1"/>
</dbReference>
<name>A0A3A8JX37_9BACT</name>
<dbReference type="PANTHER" id="PTHR10072">
    <property type="entry name" value="IRON-SULFUR CLUSTER ASSEMBLY PROTEIN"/>
    <property type="match status" value="1"/>
</dbReference>
<dbReference type="PROSITE" id="PS01152">
    <property type="entry name" value="HESB"/>
    <property type="match status" value="1"/>
</dbReference>
<dbReference type="GO" id="GO:0016226">
    <property type="term" value="P:iron-sulfur cluster assembly"/>
    <property type="evidence" value="ECO:0007669"/>
    <property type="project" value="InterPro"/>
</dbReference>
<evidence type="ECO:0000313" key="3">
    <source>
        <dbReference type="EMBL" id="RKG94931.1"/>
    </source>
</evidence>
<sequence>MDTSTAVAGSTPASQPATAAPVVLTAAAIAQVKTVIQAQGFQGYFFSIRVVPSGCSGLGYDLNLVKESKAGDQTWEQDGVTIATDALSAQYLSGTHIDYVTSITGAGFKFENPNAKSSCGCGTSFTT</sequence>
<dbReference type="Pfam" id="PF01521">
    <property type="entry name" value="Fe-S_biosyn"/>
    <property type="match status" value="1"/>
</dbReference>
<dbReference type="RefSeq" id="WP_120607875.1">
    <property type="nucleotide sequence ID" value="NZ_RAWE01000294.1"/>
</dbReference>
<gene>
    <name evidence="3" type="ORF">D7X32_40575</name>
</gene>
<comment type="similarity">
    <text evidence="1">Belongs to the HesB/IscA family.</text>
</comment>
<dbReference type="PANTHER" id="PTHR10072:SF41">
    <property type="entry name" value="IRON-SULFUR CLUSTER ASSEMBLY 1 HOMOLOG, MITOCHONDRIAL"/>
    <property type="match status" value="1"/>
</dbReference>
<keyword evidence="4" id="KW-1185">Reference proteome</keyword>
<evidence type="ECO:0000313" key="4">
    <source>
        <dbReference type="Proteomes" id="UP000268313"/>
    </source>
</evidence>
<dbReference type="AlphaFoldDB" id="A0A3A8JX37"/>
<dbReference type="SUPFAM" id="SSF89360">
    <property type="entry name" value="HesB-like domain"/>
    <property type="match status" value="1"/>
</dbReference>
<evidence type="ECO:0000256" key="1">
    <source>
        <dbReference type="ARBA" id="ARBA00006718"/>
    </source>
</evidence>
<dbReference type="EMBL" id="RAWE01000294">
    <property type="protein sequence ID" value="RKG94931.1"/>
    <property type="molecule type" value="Genomic_DNA"/>
</dbReference>